<comment type="caution">
    <text evidence="2">The sequence shown here is derived from an EMBL/GenBank/DDBJ whole genome shotgun (WGS) entry which is preliminary data.</text>
</comment>
<reference evidence="2" key="2">
    <citation type="submission" date="2023-06" db="EMBL/GenBank/DDBJ databases">
        <authorList>
            <consortium name="Lawrence Berkeley National Laboratory"/>
            <person name="Haridas S."/>
            <person name="Hensen N."/>
            <person name="Bonometti L."/>
            <person name="Westerberg I."/>
            <person name="Brannstrom I.O."/>
            <person name="Guillou S."/>
            <person name="Cros-Aarteil S."/>
            <person name="Calhoun S."/>
            <person name="Kuo A."/>
            <person name="Mondo S."/>
            <person name="Pangilinan J."/>
            <person name="Riley R."/>
            <person name="Labutti K."/>
            <person name="Andreopoulos B."/>
            <person name="Lipzen A."/>
            <person name="Chen C."/>
            <person name="Yanf M."/>
            <person name="Daum C."/>
            <person name="Ng V."/>
            <person name="Clum A."/>
            <person name="Steindorff A."/>
            <person name="Ohm R."/>
            <person name="Martin F."/>
            <person name="Silar P."/>
            <person name="Natvig D."/>
            <person name="Lalanne C."/>
            <person name="Gautier V."/>
            <person name="Ament-Velasquez S.L."/>
            <person name="Kruys A."/>
            <person name="Hutchinson M.I."/>
            <person name="Powell A.J."/>
            <person name="Barry K."/>
            <person name="Miller A.N."/>
            <person name="Grigoriev I.V."/>
            <person name="Debuchy R."/>
            <person name="Gladieux P."/>
            <person name="Thoren M.H."/>
            <person name="Johannesson H."/>
        </authorList>
    </citation>
    <scope>NUCLEOTIDE SEQUENCE</scope>
    <source>
        <strain evidence="2">CBS 955.72</strain>
    </source>
</reference>
<evidence type="ECO:0000313" key="2">
    <source>
        <dbReference type="EMBL" id="KAK3362528.1"/>
    </source>
</evidence>
<feature type="region of interest" description="Disordered" evidence="1">
    <location>
        <begin position="354"/>
        <end position="387"/>
    </location>
</feature>
<keyword evidence="3" id="KW-1185">Reference proteome</keyword>
<dbReference type="AlphaFoldDB" id="A0AAJ0HTM4"/>
<dbReference type="EMBL" id="JAUIQD010000001">
    <property type="protein sequence ID" value="KAK3362528.1"/>
    <property type="molecule type" value="Genomic_DNA"/>
</dbReference>
<gene>
    <name evidence="2" type="ORF">B0T25DRAFT_445595</name>
</gene>
<accession>A0AAJ0HTM4</accession>
<dbReference type="Proteomes" id="UP001275084">
    <property type="component" value="Unassembled WGS sequence"/>
</dbReference>
<reference evidence="2" key="1">
    <citation type="journal article" date="2023" name="Mol. Phylogenet. Evol.">
        <title>Genome-scale phylogeny and comparative genomics of the fungal order Sordariales.</title>
        <authorList>
            <person name="Hensen N."/>
            <person name="Bonometti L."/>
            <person name="Westerberg I."/>
            <person name="Brannstrom I.O."/>
            <person name="Guillou S."/>
            <person name="Cros-Aarteil S."/>
            <person name="Calhoun S."/>
            <person name="Haridas S."/>
            <person name="Kuo A."/>
            <person name="Mondo S."/>
            <person name="Pangilinan J."/>
            <person name="Riley R."/>
            <person name="LaButti K."/>
            <person name="Andreopoulos B."/>
            <person name="Lipzen A."/>
            <person name="Chen C."/>
            <person name="Yan M."/>
            <person name="Daum C."/>
            <person name="Ng V."/>
            <person name="Clum A."/>
            <person name="Steindorff A."/>
            <person name="Ohm R.A."/>
            <person name="Martin F."/>
            <person name="Silar P."/>
            <person name="Natvig D.O."/>
            <person name="Lalanne C."/>
            <person name="Gautier V."/>
            <person name="Ament-Velasquez S.L."/>
            <person name="Kruys A."/>
            <person name="Hutchinson M.I."/>
            <person name="Powell A.J."/>
            <person name="Barry K."/>
            <person name="Miller A.N."/>
            <person name="Grigoriev I.V."/>
            <person name="Debuchy R."/>
            <person name="Gladieux P."/>
            <person name="Hiltunen Thoren M."/>
            <person name="Johannesson H."/>
        </authorList>
    </citation>
    <scope>NUCLEOTIDE SEQUENCE</scope>
    <source>
        <strain evidence="2">CBS 955.72</strain>
    </source>
</reference>
<evidence type="ECO:0000256" key="1">
    <source>
        <dbReference type="SAM" id="MobiDB-lite"/>
    </source>
</evidence>
<evidence type="ECO:0000313" key="3">
    <source>
        <dbReference type="Proteomes" id="UP001275084"/>
    </source>
</evidence>
<name>A0AAJ0HTM4_9PEZI</name>
<protein>
    <submittedName>
        <fullName evidence="2">Uncharacterized protein</fullName>
    </submittedName>
</protein>
<sequence length="619" mass="70474">MRIPGYNSYCGFPLPPGAVQSANGRFTYGEDGFALDNIQLESPDELKYIIEVGIDLNNKLRRTTKAWITAQLECYGVDFKKSAIRPVLVDALEKAVRGGKQCDHLSATVKPIHDFLCEQFESKVKTHAQAVERWKDEHFASLQGGPDSEAAVDMGRFVAKYFLDVHGLPDRTKTKDPLAVSHWRYPISAVAEATEKIPGLKYRKFPRDMVIIGWDTELERGVEREFANLSSSAPSTMSRNDLAIIEADFEVDLFLKKYFRIQTVNGVAAIPREKPSALVFLPSSVKMDSYLKTIASNFPGLCVELVKKSKREREISIGISDLSTYKYTVIGWDAKTVEAALSRIKETRRRVQEDEMAKKRAKRTAELVRQEDEAADKRAKRKAEDDKQWVPFSAPHRQFAARQRPRLGPLGLKHLVGSYIVRWEGETGSQWSYPYNPANVLRLNISPTESAHGVRATFFFGWIEGIMLLAMSKRSVRLLREEQPRKNRWGETMDADWNDDFDHHEDYYNCIYDEEEEPKEIIDPTGKGETTSSTRVYFQCVFSEVDGYPIQGDNNEHIGYLDFDTSKFSAKGYMNLGSLCGAEPFSIYKVSDKTLPPPRGEHDADLSDWCMYDGRHWGY</sequence>
<organism evidence="2 3">
    <name type="scientific">Lasiosphaeria hispida</name>
    <dbReference type="NCBI Taxonomy" id="260671"/>
    <lineage>
        <taxon>Eukaryota</taxon>
        <taxon>Fungi</taxon>
        <taxon>Dikarya</taxon>
        <taxon>Ascomycota</taxon>
        <taxon>Pezizomycotina</taxon>
        <taxon>Sordariomycetes</taxon>
        <taxon>Sordariomycetidae</taxon>
        <taxon>Sordariales</taxon>
        <taxon>Lasiosphaeriaceae</taxon>
        <taxon>Lasiosphaeria</taxon>
    </lineage>
</organism>
<proteinExistence type="predicted"/>